<evidence type="ECO:0000259" key="6">
    <source>
        <dbReference type="PROSITE" id="PS50893"/>
    </source>
</evidence>
<dbReference type="PANTHER" id="PTHR43790">
    <property type="entry name" value="CARBOHYDRATE TRANSPORT ATP-BINDING PROTEIN MG119-RELATED"/>
    <property type="match status" value="1"/>
</dbReference>
<comment type="caution">
    <text evidence="7">The sequence shown here is derived from an EMBL/GenBank/DDBJ whole genome shotgun (WGS) entry which is preliminary data.</text>
</comment>
<dbReference type="RefSeq" id="WP_107977540.1">
    <property type="nucleotide sequence ID" value="NZ_BMEZ01000020.1"/>
</dbReference>
<reference evidence="7 8" key="1">
    <citation type="submission" date="2018-04" db="EMBL/GenBank/DDBJ databases">
        <title>Genomic Encyclopedia of Archaeal and Bacterial Type Strains, Phase II (KMG-II): from individual species to whole genera.</title>
        <authorList>
            <person name="Goeker M."/>
        </authorList>
    </citation>
    <scope>NUCLEOTIDE SEQUENCE [LARGE SCALE GENOMIC DNA]</scope>
    <source>
        <strain evidence="7 8">DSM 29329</strain>
    </source>
</reference>
<dbReference type="Gene3D" id="3.40.50.300">
    <property type="entry name" value="P-loop containing nucleotide triphosphate hydrolases"/>
    <property type="match status" value="2"/>
</dbReference>
<proteinExistence type="predicted"/>
<evidence type="ECO:0000256" key="3">
    <source>
        <dbReference type="ARBA" id="ARBA00022737"/>
    </source>
</evidence>
<dbReference type="CDD" id="cd03215">
    <property type="entry name" value="ABC_Carb_Monos_II"/>
    <property type="match status" value="1"/>
</dbReference>
<evidence type="ECO:0000256" key="5">
    <source>
        <dbReference type="ARBA" id="ARBA00022840"/>
    </source>
</evidence>
<keyword evidence="3" id="KW-0677">Repeat</keyword>
<dbReference type="GO" id="GO:0005524">
    <property type="term" value="F:ATP binding"/>
    <property type="evidence" value="ECO:0007669"/>
    <property type="project" value="UniProtKB-KW"/>
</dbReference>
<dbReference type="PANTHER" id="PTHR43790:SF9">
    <property type="entry name" value="GALACTOFURANOSE TRANSPORTER ATP-BINDING PROTEIN YTFR"/>
    <property type="match status" value="1"/>
</dbReference>
<evidence type="ECO:0000313" key="7">
    <source>
        <dbReference type="EMBL" id="PTX45878.1"/>
    </source>
</evidence>
<accession>A0A2T6APX2</accession>
<keyword evidence="4" id="KW-0547">Nucleotide-binding</keyword>
<protein>
    <submittedName>
        <fullName evidence="7">Monosaccharide ABC transporter ATP-binding protein (CUT2 family)</fullName>
    </submittedName>
</protein>
<organism evidence="7 8">
    <name type="scientific">Allosediminivita pacifica</name>
    <dbReference type="NCBI Taxonomy" id="1267769"/>
    <lineage>
        <taxon>Bacteria</taxon>
        <taxon>Pseudomonadati</taxon>
        <taxon>Pseudomonadota</taxon>
        <taxon>Alphaproteobacteria</taxon>
        <taxon>Rhodobacterales</taxon>
        <taxon>Paracoccaceae</taxon>
        <taxon>Allosediminivita</taxon>
    </lineage>
</organism>
<dbReference type="InterPro" id="IPR050107">
    <property type="entry name" value="ABC_carbohydrate_import_ATPase"/>
</dbReference>
<dbReference type="SUPFAM" id="SSF52540">
    <property type="entry name" value="P-loop containing nucleoside triphosphate hydrolases"/>
    <property type="match status" value="2"/>
</dbReference>
<dbReference type="PROSITE" id="PS00211">
    <property type="entry name" value="ABC_TRANSPORTER_1"/>
    <property type="match status" value="1"/>
</dbReference>
<dbReference type="Pfam" id="PF00005">
    <property type="entry name" value="ABC_tran"/>
    <property type="match status" value="2"/>
</dbReference>
<dbReference type="SMART" id="SM00382">
    <property type="entry name" value="AAA"/>
    <property type="match status" value="1"/>
</dbReference>
<dbReference type="InterPro" id="IPR017871">
    <property type="entry name" value="ABC_transporter-like_CS"/>
</dbReference>
<keyword evidence="8" id="KW-1185">Reference proteome</keyword>
<dbReference type="EMBL" id="QBKN01000019">
    <property type="protein sequence ID" value="PTX45878.1"/>
    <property type="molecule type" value="Genomic_DNA"/>
</dbReference>
<evidence type="ECO:0000256" key="1">
    <source>
        <dbReference type="ARBA" id="ARBA00022448"/>
    </source>
</evidence>
<dbReference type="PROSITE" id="PS50893">
    <property type="entry name" value="ABC_TRANSPORTER_2"/>
    <property type="match status" value="2"/>
</dbReference>
<dbReference type="OrthoDB" id="7757085at2"/>
<keyword evidence="1" id="KW-0813">Transport</keyword>
<dbReference type="InterPro" id="IPR003593">
    <property type="entry name" value="AAA+_ATPase"/>
</dbReference>
<evidence type="ECO:0000313" key="8">
    <source>
        <dbReference type="Proteomes" id="UP000244069"/>
    </source>
</evidence>
<dbReference type="CDD" id="cd03216">
    <property type="entry name" value="ABC_Carb_Monos_I"/>
    <property type="match status" value="1"/>
</dbReference>
<dbReference type="GO" id="GO:0016887">
    <property type="term" value="F:ATP hydrolysis activity"/>
    <property type="evidence" value="ECO:0007669"/>
    <property type="project" value="InterPro"/>
</dbReference>
<evidence type="ECO:0000256" key="2">
    <source>
        <dbReference type="ARBA" id="ARBA00022597"/>
    </source>
</evidence>
<gene>
    <name evidence="7" type="ORF">C8N44_11936</name>
</gene>
<evidence type="ECO:0000256" key="4">
    <source>
        <dbReference type="ARBA" id="ARBA00022741"/>
    </source>
</evidence>
<dbReference type="InterPro" id="IPR027417">
    <property type="entry name" value="P-loop_NTPase"/>
</dbReference>
<dbReference type="InterPro" id="IPR003439">
    <property type="entry name" value="ABC_transporter-like_ATP-bd"/>
</dbReference>
<sequence>MTDPNVVTLANRNPGEAPADVLRMSGVRMKFGPVEVLKDVSLTLRRGEILGLLGQNGSGKSTLIKVLAGFNSPEPGSKVRLWGEELKLPLDPGRIRNMGVAFVHQHLALVPSLSVADNMLVSDDQKVRPWGISWRAERARMKALFQEFGLDIDPMQTVDTLAPVERAYVAIVRAVDELRRSDAGRAGEGILVLDEPTPFLSAEDVDRLFTLLRRIKKTGASVIIVTHDIDEVLSITDRVAVMRDGRLVSMMTTADTTRQEILDTIVGHAVSLYERDRSGSRAEGTAVTIKDLSGGRLEGFDATLRAGEVVGVTGLIGSGFAEVPYLVFGADRGQGSLTVGDKTVDLSRMTPGMACAAKISFMPGDRIHQAGIGTLSVSENATFLALSRLRGLLGLSHGAATRATESLIEEHDVRPPRAGVPLGTLSGGNQQKVLIGKWLAEDPMLLLLDEPTQGVDFGARQKIFEALDGAAARGTAILCASTDYEQLAQICDRVFVFHRGRPVAELSGAALTKDAIARACFHEASDEAETATRKEMTT</sequence>
<dbReference type="Proteomes" id="UP000244069">
    <property type="component" value="Unassembled WGS sequence"/>
</dbReference>
<feature type="domain" description="ABC transporter" evidence="6">
    <location>
        <begin position="22"/>
        <end position="269"/>
    </location>
</feature>
<keyword evidence="2" id="KW-0762">Sugar transport</keyword>
<keyword evidence="5 7" id="KW-0067">ATP-binding</keyword>
<name>A0A2T6APX2_9RHOB</name>
<dbReference type="AlphaFoldDB" id="A0A2T6APX2"/>
<feature type="domain" description="ABC transporter" evidence="6">
    <location>
        <begin position="280"/>
        <end position="524"/>
    </location>
</feature>